<organism evidence="1 2">
    <name type="scientific">Campylobacter majalis</name>
    <dbReference type="NCBI Taxonomy" id="2790656"/>
    <lineage>
        <taxon>Bacteria</taxon>
        <taxon>Pseudomonadati</taxon>
        <taxon>Campylobacterota</taxon>
        <taxon>Epsilonproteobacteria</taxon>
        <taxon>Campylobacterales</taxon>
        <taxon>Campylobacteraceae</taxon>
        <taxon>Campylobacter</taxon>
    </lineage>
</organism>
<evidence type="ECO:0000313" key="2">
    <source>
        <dbReference type="Proteomes" id="UP000789803"/>
    </source>
</evidence>
<sequence>MIKEHAELIKSIRANNSHFDALCHKHDELNSKIDKNDGLNAFERDKLKKEKLNLKDQIYAHIAKYKVS</sequence>
<dbReference type="Gene3D" id="6.10.280.50">
    <property type="match status" value="1"/>
</dbReference>
<proteinExistence type="predicted"/>
<gene>
    <name evidence="1" type="ORF">LMG7974_01782</name>
</gene>
<dbReference type="Proteomes" id="UP000789803">
    <property type="component" value="Unassembled WGS sequence"/>
</dbReference>
<name>A0ABM8QA14_9BACT</name>
<dbReference type="RefSeq" id="WP_229933552.1">
    <property type="nucleotide sequence ID" value="NZ_CAJHOF010000022.1"/>
</dbReference>
<comment type="caution">
    <text evidence="1">The sequence shown here is derived from an EMBL/GenBank/DDBJ whole genome shotgun (WGS) entry which is preliminary data.</text>
</comment>
<protein>
    <recommendedName>
        <fullName evidence="3">DUF465 domain-containing protein</fullName>
    </recommendedName>
</protein>
<reference evidence="1 2" key="1">
    <citation type="submission" date="2020-11" db="EMBL/GenBank/DDBJ databases">
        <authorList>
            <person name="Peeters C."/>
        </authorList>
    </citation>
    <scope>NUCLEOTIDE SEQUENCE [LARGE SCALE GENOMIC DNA]</scope>
    <source>
        <strain evidence="1 2">LMG 7974</strain>
    </source>
</reference>
<accession>A0ABM8QA14</accession>
<evidence type="ECO:0000313" key="1">
    <source>
        <dbReference type="EMBL" id="CAD7289704.1"/>
    </source>
</evidence>
<evidence type="ECO:0008006" key="3">
    <source>
        <dbReference type="Google" id="ProtNLM"/>
    </source>
</evidence>
<dbReference type="Pfam" id="PF04325">
    <property type="entry name" value="DUF465"/>
    <property type="match status" value="1"/>
</dbReference>
<keyword evidence="2" id="KW-1185">Reference proteome</keyword>
<dbReference type="EMBL" id="CAJHOF010000022">
    <property type="protein sequence ID" value="CAD7289704.1"/>
    <property type="molecule type" value="Genomic_DNA"/>
</dbReference>
<dbReference type="InterPro" id="IPR007420">
    <property type="entry name" value="DUF465"/>
</dbReference>
<dbReference type="InterPro" id="IPR038444">
    <property type="entry name" value="DUF465_sf"/>
</dbReference>